<evidence type="ECO:0000256" key="1">
    <source>
        <dbReference type="SAM" id="Phobius"/>
    </source>
</evidence>
<feature type="transmembrane region" description="Helical" evidence="1">
    <location>
        <begin position="28"/>
        <end position="54"/>
    </location>
</feature>
<evidence type="ECO:0000313" key="3">
    <source>
        <dbReference type="Proteomes" id="UP000199672"/>
    </source>
</evidence>
<gene>
    <name evidence="2" type="ORF">SAMN05216297_11169</name>
</gene>
<dbReference type="Proteomes" id="UP000199672">
    <property type="component" value="Unassembled WGS sequence"/>
</dbReference>
<name>A0A1I1UPH8_9FLAO</name>
<feature type="transmembrane region" description="Helical" evidence="1">
    <location>
        <begin position="66"/>
        <end position="88"/>
    </location>
</feature>
<keyword evidence="1" id="KW-0812">Transmembrane</keyword>
<evidence type="ECO:0000313" key="2">
    <source>
        <dbReference type="EMBL" id="SFD71538.1"/>
    </source>
</evidence>
<evidence type="ECO:0008006" key="4">
    <source>
        <dbReference type="Google" id="ProtNLM"/>
    </source>
</evidence>
<dbReference type="RefSeq" id="WP_091496452.1">
    <property type="nucleotide sequence ID" value="NZ_FOMH01000011.1"/>
</dbReference>
<dbReference type="Pfam" id="PF17319">
    <property type="entry name" value="DUF5362"/>
    <property type="match status" value="1"/>
</dbReference>
<organism evidence="2 3">
    <name type="scientific">Flavobacterium phragmitis</name>
    <dbReference type="NCBI Taxonomy" id="739143"/>
    <lineage>
        <taxon>Bacteria</taxon>
        <taxon>Pseudomonadati</taxon>
        <taxon>Bacteroidota</taxon>
        <taxon>Flavobacteriia</taxon>
        <taxon>Flavobacteriales</taxon>
        <taxon>Flavobacteriaceae</taxon>
        <taxon>Flavobacterium</taxon>
    </lineage>
</organism>
<proteinExistence type="predicted"/>
<keyword evidence="1" id="KW-0472">Membrane</keyword>
<keyword evidence="3" id="KW-1185">Reference proteome</keyword>
<feature type="transmembrane region" description="Helical" evidence="1">
    <location>
        <begin position="125"/>
        <end position="151"/>
    </location>
</feature>
<dbReference type="InterPro" id="IPR035287">
    <property type="entry name" value="DUF5362"/>
</dbReference>
<keyword evidence="1" id="KW-1133">Transmembrane helix</keyword>
<sequence length="152" mass="16757">MEETSAFEKFELQLDTTAKDFVKEIAKWAYFLSIIGFIGIGLLLIIAVFAGAIFSAMGSTMPGMGAYGGSFGAAMGAIYFLMAAFYFFPVYYLFKFSSNAKKAFRDNDSEALTSSFGYLKSHYKFIGILMIVLLAIYALFFLFAVLGGLMAR</sequence>
<dbReference type="EMBL" id="FOMH01000011">
    <property type="protein sequence ID" value="SFD71538.1"/>
    <property type="molecule type" value="Genomic_DNA"/>
</dbReference>
<dbReference type="AlphaFoldDB" id="A0A1I1UPH8"/>
<protein>
    <recommendedName>
        <fullName evidence="4">DUF5362 domain-containing protein</fullName>
    </recommendedName>
</protein>
<dbReference type="OrthoDB" id="1121797at2"/>
<accession>A0A1I1UPH8</accession>
<reference evidence="3" key="1">
    <citation type="submission" date="2016-10" db="EMBL/GenBank/DDBJ databases">
        <authorList>
            <person name="Varghese N."/>
            <person name="Submissions S."/>
        </authorList>
    </citation>
    <scope>NUCLEOTIDE SEQUENCE [LARGE SCALE GENOMIC DNA]</scope>
    <source>
        <strain evidence="3">CGMCC 1.10370</strain>
    </source>
</reference>